<feature type="compositionally biased region" description="Basic and acidic residues" evidence="1">
    <location>
        <begin position="18"/>
        <end position="40"/>
    </location>
</feature>
<keyword evidence="2" id="KW-0472">Membrane</keyword>
<keyword evidence="2" id="KW-0812">Transmembrane</keyword>
<evidence type="ECO:0000256" key="1">
    <source>
        <dbReference type="SAM" id="MobiDB-lite"/>
    </source>
</evidence>
<gene>
    <name evidence="3" type="ORF">KR093_011293</name>
</gene>
<dbReference type="Proteomes" id="UP001200034">
    <property type="component" value="Unassembled WGS sequence"/>
</dbReference>
<protein>
    <submittedName>
        <fullName evidence="3">Uncharacterized protein</fullName>
    </submittedName>
</protein>
<sequence length="457" mass="49652">EAQAEAEKEEEAEPVEEQTEKAFEDNEKLQPEAEADKSIDEAEDSEPESATDKSLPAVEQQVEPEQHSRPLPSVTSDLVSVIFDENRAITEQPITSINREALEKEHEKVLLAEEKPEPLFEVTKHQVTKKQGVEDLLPIEESGENAQKEQQQEQEPENSQVAQSEEHEYVPKATTENAVQLNGIEENIIDGDANDKQVQPIASGTVVESTEATVSVVAPVEEVAVEAQKPVDDASAESSEESLTPTEASIVQEVNAEAADTAAEIETEPETEADQSIAAESSSTASPAEPEAVVEVDKETESDSDESVQRTEQPTAASAEKDSSEESDEVSEDEPKAKAEDSTATPLVSYPPHNAGQTFDSNLADERSAYLSLSSSNRSTLIIALCSGTAVIFIVISLVIFVLSFQRQHGTLDIEMQEQRLGKDNLDEEDAQIKLLDVDLSTPVIIAMGNEETDECL</sequence>
<dbReference type="EMBL" id="JAJJHW010003409">
    <property type="protein sequence ID" value="KAH8360194.1"/>
    <property type="molecule type" value="Genomic_DNA"/>
</dbReference>
<feature type="transmembrane region" description="Helical" evidence="2">
    <location>
        <begin position="381"/>
        <end position="403"/>
    </location>
</feature>
<feature type="non-terminal residue" evidence="3">
    <location>
        <position position="1"/>
    </location>
</feature>
<feature type="region of interest" description="Disordered" evidence="1">
    <location>
        <begin position="1"/>
        <end position="75"/>
    </location>
</feature>
<name>A0AAD4JV57_9MUSC</name>
<feature type="compositionally biased region" description="Acidic residues" evidence="1">
    <location>
        <begin position="263"/>
        <end position="273"/>
    </location>
</feature>
<proteinExistence type="predicted"/>
<evidence type="ECO:0000313" key="3">
    <source>
        <dbReference type="EMBL" id="KAH8360194.1"/>
    </source>
</evidence>
<keyword evidence="4" id="KW-1185">Reference proteome</keyword>
<feature type="compositionally biased region" description="Acidic residues" evidence="1">
    <location>
        <begin position="7"/>
        <end position="17"/>
    </location>
</feature>
<evidence type="ECO:0000313" key="4">
    <source>
        <dbReference type="Proteomes" id="UP001200034"/>
    </source>
</evidence>
<feature type="compositionally biased region" description="Low complexity" evidence="1">
    <location>
        <begin position="276"/>
        <end position="291"/>
    </location>
</feature>
<feature type="region of interest" description="Disordered" evidence="1">
    <location>
        <begin position="227"/>
        <end position="360"/>
    </location>
</feature>
<organism evidence="3 4">
    <name type="scientific">Drosophila rubida</name>
    <dbReference type="NCBI Taxonomy" id="30044"/>
    <lineage>
        <taxon>Eukaryota</taxon>
        <taxon>Metazoa</taxon>
        <taxon>Ecdysozoa</taxon>
        <taxon>Arthropoda</taxon>
        <taxon>Hexapoda</taxon>
        <taxon>Insecta</taxon>
        <taxon>Pterygota</taxon>
        <taxon>Neoptera</taxon>
        <taxon>Endopterygota</taxon>
        <taxon>Diptera</taxon>
        <taxon>Brachycera</taxon>
        <taxon>Muscomorpha</taxon>
        <taxon>Ephydroidea</taxon>
        <taxon>Drosophilidae</taxon>
        <taxon>Drosophila</taxon>
    </lineage>
</organism>
<keyword evidence="2" id="KW-1133">Transmembrane helix</keyword>
<feature type="region of interest" description="Disordered" evidence="1">
    <location>
        <begin position="125"/>
        <end position="196"/>
    </location>
</feature>
<dbReference type="AlphaFoldDB" id="A0AAD4JV57"/>
<reference evidence="3" key="1">
    <citation type="journal article" date="2021" name="Mol. Ecol. Resour.">
        <title>Phylogenomic analyses of the genus Drosophila reveals genomic signals of climate adaptation.</title>
        <authorList>
            <person name="Li F."/>
            <person name="Rane R.V."/>
            <person name="Luria V."/>
            <person name="Xiong Z."/>
            <person name="Chen J."/>
            <person name="Li Z."/>
            <person name="Catullo R.A."/>
            <person name="Griffin P.C."/>
            <person name="Schiffer M."/>
            <person name="Pearce S."/>
            <person name="Lee S.F."/>
            <person name="McElroy K."/>
            <person name="Stocker A."/>
            <person name="Shirriffs J."/>
            <person name="Cockerell F."/>
            <person name="Coppin C."/>
            <person name="Sgro C.M."/>
            <person name="Karger A."/>
            <person name="Cain J.W."/>
            <person name="Weber J.A."/>
            <person name="Santpere G."/>
            <person name="Kirschner M.W."/>
            <person name="Hoffmann A.A."/>
            <person name="Oakeshott J.G."/>
            <person name="Zhang G."/>
        </authorList>
    </citation>
    <scope>NUCLEOTIDE SEQUENCE</scope>
    <source>
        <strain evidence="3">BGI-SZ-2011g</strain>
    </source>
</reference>
<accession>A0AAD4JV57</accession>
<comment type="caution">
    <text evidence="3">The sequence shown here is derived from an EMBL/GenBank/DDBJ whole genome shotgun (WGS) entry which is preliminary data.</text>
</comment>
<evidence type="ECO:0000256" key="2">
    <source>
        <dbReference type="SAM" id="Phobius"/>
    </source>
</evidence>